<dbReference type="GO" id="GO:0016740">
    <property type="term" value="F:transferase activity"/>
    <property type="evidence" value="ECO:0007669"/>
    <property type="project" value="UniProtKB-KW"/>
</dbReference>
<dbReference type="AlphaFoldDB" id="A0A5C8PCF4"/>
<dbReference type="PANTHER" id="PTHR43199">
    <property type="entry name" value="GLUTATHIONE HYDROLASE"/>
    <property type="match status" value="1"/>
</dbReference>
<evidence type="ECO:0000256" key="1">
    <source>
        <dbReference type="ARBA" id="ARBA00009381"/>
    </source>
</evidence>
<dbReference type="SUPFAM" id="SSF56235">
    <property type="entry name" value="N-terminal nucleophile aminohydrolases (Ntn hydrolases)"/>
    <property type="match status" value="1"/>
</dbReference>
<evidence type="ECO:0000313" key="6">
    <source>
        <dbReference type="Proteomes" id="UP000321638"/>
    </source>
</evidence>
<dbReference type="PRINTS" id="PR01210">
    <property type="entry name" value="GGTRANSPTASE"/>
</dbReference>
<dbReference type="Pfam" id="PF01019">
    <property type="entry name" value="G_glu_transpept"/>
    <property type="match status" value="2"/>
</dbReference>
<keyword evidence="2 5" id="KW-0808">Transferase</keyword>
<keyword evidence="3" id="KW-0378">Hydrolase</keyword>
<accession>A0A5C8PCF4</accession>
<gene>
    <name evidence="5" type="ORF">FHP25_30975</name>
</gene>
<reference evidence="5 6" key="1">
    <citation type="submission" date="2019-06" db="EMBL/GenBank/DDBJ databases">
        <title>New taxonomy in bacterial strain CC-CFT640, isolated from vineyard.</title>
        <authorList>
            <person name="Lin S.-Y."/>
            <person name="Tsai C.-F."/>
            <person name="Young C.-C."/>
        </authorList>
    </citation>
    <scope>NUCLEOTIDE SEQUENCE [LARGE SCALE GENOMIC DNA]</scope>
    <source>
        <strain evidence="5 6">CC-CFT640</strain>
    </source>
</reference>
<keyword evidence="4" id="KW-0865">Zymogen</keyword>
<dbReference type="RefSeq" id="WP_147850869.1">
    <property type="nucleotide sequence ID" value="NZ_VDUZ01000046.1"/>
</dbReference>
<comment type="caution">
    <text evidence="5">The sequence shown here is derived from an EMBL/GenBank/DDBJ whole genome shotgun (WGS) entry which is preliminary data.</text>
</comment>
<dbReference type="Gene3D" id="3.60.20.40">
    <property type="match status" value="1"/>
</dbReference>
<name>A0A5C8PCF4_9HYPH</name>
<protein>
    <submittedName>
        <fullName evidence="5">Gamma-glutamyltransferase</fullName>
    </submittedName>
</protein>
<dbReference type="InterPro" id="IPR029055">
    <property type="entry name" value="Ntn_hydrolases_N"/>
</dbReference>
<dbReference type="Proteomes" id="UP000321638">
    <property type="component" value="Unassembled WGS sequence"/>
</dbReference>
<evidence type="ECO:0000256" key="3">
    <source>
        <dbReference type="ARBA" id="ARBA00022801"/>
    </source>
</evidence>
<dbReference type="InterPro" id="IPR051792">
    <property type="entry name" value="GGT_bact"/>
</dbReference>
<evidence type="ECO:0000256" key="2">
    <source>
        <dbReference type="ARBA" id="ARBA00022679"/>
    </source>
</evidence>
<keyword evidence="6" id="KW-1185">Reference proteome</keyword>
<evidence type="ECO:0000256" key="4">
    <source>
        <dbReference type="ARBA" id="ARBA00023145"/>
    </source>
</evidence>
<dbReference type="EMBL" id="VDUZ01000046">
    <property type="protein sequence ID" value="TXL71247.1"/>
    <property type="molecule type" value="Genomic_DNA"/>
</dbReference>
<dbReference type="OrthoDB" id="9781342at2"/>
<dbReference type="PANTHER" id="PTHR43199:SF1">
    <property type="entry name" value="GLUTATHIONE HYDROLASE PROENZYME"/>
    <property type="match status" value="1"/>
</dbReference>
<dbReference type="InterPro" id="IPR043137">
    <property type="entry name" value="GGT_ssub_C"/>
</dbReference>
<evidence type="ECO:0000313" key="5">
    <source>
        <dbReference type="EMBL" id="TXL71247.1"/>
    </source>
</evidence>
<sequence>MSENFSRRQQVTKKAVHGRGAVVAQNTLAAEVGARTLAQGGNAIDAAVTTAMAIGCVEPWMSGIGGIGYMVVWVAKERRAYVVDYGPIAARGLDLKTYALTGGQAAGDLFGWPPVVEDRNIKGYHSVAVPGQVDGMATALQRFGTWSWPQVMAPAIDLAERGMLCDWYATLMIASGAAQLAEFETSRATYLPNGFPPVVGWDGAPPRIRLGQLARTLKRLSDAGPRDYYEGEIARRIIADLNAGGSPIGRDDLAGYHARVVDPVSFERNGAVIHTVPYLTAGPTMKRAFGLIGERTVGNGPPDADAFVAVAEALHVAYEERLRTMGDAHTPSCTTHFNAVDAEGNMVALTQTLLSLFGSRVMLPQTGILMNNGIMWFDPEPGRPNSLAPGKRPLCNICATVVSRGGEGWFAIGASGGRRIVPAITQLTMMQVDRGLDLETAFHLPRIDVSGTGPIRVSWDLPADIRRAIAARHPIEEVPNVVYPLNFANPSCIRRDPATGTVTGMNEIMSPWAGGAAV</sequence>
<proteinExistence type="inferred from homology"/>
<organism evidence="5 6">
    <name type="scientific">Vineibacter terrae</name>
    <dbReference type="NCBI Taxonomy" id="2586908"/>
    <lineage>
        <taxon>Bacteria</taxon>
        <taxon>Pseudomonadati</taxon>
        <taxon>Pseudomonadota</taxon>
        <taxon>Alphaproteobacteria</taxon>
        <taxon>Hyphomicrobiales</taxon>
        <taxon>Vineibacter</taxon>
    </lineage>
</organism>
<dbReference type="GO" id="GO:0016787">
    <property type="term" value="F:hydrolase activity"/>
    <property type="evidence" value="ECO:0007669"/>
    <property type="project" value="UniProtKB-KW"/>
</dbReference>
<comment type="similarity">
    <text evidence="1">Belongs to the gamma-glutamyltransferase family.</text>
</comment>